<dbReference type="Pfam" id="PF01832">
    <property type="entry name" value="Glucosaminidase"/>
    <property type="match status" value="1"/>
</dbReference>
<dbReference type="GO" id="GO:0004040">
    <property type="term" value="F:amidase activity"/>
    <property type="evidence" value="ECO:0007669"/>
    <property type="project" value="InterPro"/>
</dbReference>
<dbReference type="InterPro" id="IPR053195">
    <property type="entry name" value="Bax-like"/>
</dbReference>
<evidence type="ECO:0000313" key="3">
    <source>
        <dbReference type="EMBL" id="OLQ70058.1"/>
    </source>
</evidence>
<gene>
    <name evidence="3" type="ORF">BIT28_11020</name>
</gene>
<dbReference type="PANTHER" id="PTHR40572:SF1">
    <property type="entry name" value="PROTEIN BAX"/>
    <property type="match status" value="1"/>
</dbReference>
<evidence type="ECO:0000259" key="2">
    <source>
        <dbReference type="Pfam" id="PF01832"/>
    </source>
</evidence>
<proteinExistence type="predicted"/>
<name>A0A1Q9G6X0_9GAMM</name>
<feature type="domain" description="Mannosyl-glycoprotein endo-beta-N-acetylglucosamidase-like" evidence="2">
    <location>
        <begin position="130"/>
        <end position="262"/>
    </location>
</feature>
<dbReference type="Gene3D" id="1.10.530.10">
    <property type="match status" value="1"/>
</dbReference>
<dbReference type="InterPro" id="IPR002901">
    <property type="entry name" value="MGlyc_endo_b_GlcNAc-like_dom"/>
</dbReference>
<organism evidence="3 4">
    <name type="scientific">Photobacterium proteolyticum</name>
    <dbReference type="NCBI Taxonomy" id="1903952"/>
    <lineage>
        <taxon>Bacteria</taxon>
        <taxon>Pseudomonadati</taxon>
        <taxon>Pseudomonadota</taxon>
        <taxon>Gammaproteobacteria</taxon>
        <taxon>Vibrionales</taxon>
        <taxon>Vibrionaceae</taxon>
        <taxon>Photobacterium</taxon>
    </lineage>
</organism>
<feature type="chain" id="PRO_5013000229" evidence="1">
    <location>
        <begin position="21"/>
        <end position="268"/>
    </location>
</feature>
<comment type="caution">
    <text evidence="3">The sequence shown here is derived from an EMBL/GenBank/DDBJ whole genome shotgun (WGS) entry which is preliminary data.</text>
</comment>
<reference evidence="3 4" key="1">
    <citation type="submission" date="2016-09" db="EMBL/GenBank/DDBJ databases">
        <title>Photobacterium proteolyticum sp. nov. a protease producing bacterium isolated from ocean sediments of Laizhou Bay.</title>
        <authorList>
            <person name="Li Y."/>
        </authorList>
    </citation>
    <scope>NUCLEOTIDE SEQUENCE [LARGE SCALE GENOMIC DNA]</scope>
    <source>
        <strain evidence="3 4">13-12</strain>
    </source>
</reference>
<dbReference type="EMBL" id="MJIL01000099">
    <property type="protein sequence ID" value="OLQ70058.1"/>
    <property type="molecule type" value="Genomic_DNA"/>
</dbReference>
<dbReference type="PANTHER" id="PTHR40572">
    <property type="entry name" value="PROTEIN BAX"/>
    <property type="match status" value="1"/>
</dbReference>
<dbReference type="AlphaFoldDB" id="A0A1Q9G6X0"/>
<protein>
    <submittedName>
        <fullName evidence="3">Glucosaminidase</fullName>
    </submittedName>
</protein>
<evidence type="ECO:0000313" key="4">
    <source>
        <dbReference type="Proteomes" id="UP000186905"/>
    </source>
</evidence>
<dbReference type="OrthoDB" id="9788155at2"/>
<accession>A0A1Q9G6X0</accession>
<dbReference type="Proteomes" id="UP000186905">
    <property type="component" value="Unassembled WGS sequence"/>
</dbReference>
<dbReference type="RefSeq" id="WP_075768057.1">
    <property type="nucleotide sequence ID" value="NZ_MJIL01000099.1"/>
</dbReference>
<keyword evidence="1" id="KW-0732">Signal</keyword>
<keyword evidence="4" id="KW-1185">Reference proteome</keyword>
<dbReference type="PROSITE" id="PS51257">
    <property type="entry name" value="PROKAR_LIPOPROTEIN"/>
    <property type="match status" value="1"/>
</dbReference>
<sequence length="268" mass="30189">MIKTTKKLALLALITGLAGCGETLPENPLTEAVDDTKIKASYTSKPDFRAFKDVNQKKAAFFDFLRPAVEHENKRVERERQFLLSIQAKLDSGDKLDSEEYDYAAKLGKMYQVALEGDSAAKTIAKSWLNEMLNRVDVLPEELVLSQAANESGWGTSRFAVEGNNYFGQWCYRAGCGLVPASRTNGATHEVAVFDSAYLSVQAYFMNVNRNRAYVDLRDIRAAQRRTGQMIEGTKLAEGLSRYSERGQAYVDEIQSMIRHNNKYWRQG</sequence>
<dbReference type="STRING" id="1903952.BIT28_11020"/>
<feature type="signal peptide" evidence="1">
    <location>
        <begin position="1"/>
        <end position="20"/>
    </location>
</feature>
<evidence type="ECO:0000256" key="1">
    <source>
        <dbReference type="SAM" id="SignalP"/>
    </source>
</evidence>